<keyword evidence="6" id="KW-0223">Dioxygenase</keyword>
<dbReference type="InterPro" id="IPR046451">
    <property type="entry name" value="HgmA_C"/>
</dbReference>
<dbReference type="InterPro" id="IPR011051">
    <property type="entry name" value="RmlC_Cupin_sf"/>
</dbReference>
<evidence type="ECO:0000259" key="10">
    <source>
        <dbReference type="Pfam" id="PF20510"/>
    </source>
</evidence>
<proteinExistence type="inferred from homology"/>
<feature type="domain" description="Homogentisate 1,2-dioxygenase C-terminal" evidence="9">
    <location>
        <begin position="190"/>
        <end position="235"/>
    </location>
</feature>
<dbReference type="EMBL" id="CALLCH030000010">
    <property type="protein sequence ID" value="CAI4213962.1"/>
    <property type="molecule type" value="Genomic_DNA"/>
</dbReference>
<keyword evidence="5" id="KW-0479">Metal-binding</keyword>
<feature type="domain" description="Homogentisate 1,2-dioxygenase N-terminal" evidence="10">
    <location>
        <begin position="13"/>
        <end position="139"/>
    </location>
</feature>
<dbReference type="GO" id="GO:0005737">
    <property type="term" value="C:cytoplasm"/>
    <property type="evidence" value="ECO:0007669"/>
    <property type="project" value="TreeGrafter"/>
</dbReference>
<sequence length="241" mass="27327">MPVTNFSTPEKYQYLNGFGSYHESEAIPDTLPIGANSPQKPNHGLYAEKLSGTSFIAPRSENQQTWAYRILPSAAHLPFERNGEHEATTTIHHIPQQLRWDPFDLDDSVDWVHSLKQLGGVGSPATKTGLGIYIYAAASFTDDTDGTSWTIYAKYNSNMFVANQSHTPFDVVGWHGLYYPYNIYTVLCNPTADFVIFPPRWLVQEDTFRPPWYHRNTMSEFMGLIMGSMMPKLAGLPRSRR</sequence>
<evidence type="ECO:0000256" key="6">
    <source>
        <dbReference type="ARBA" id="ARBA00022964"/>
    </source>
</evidence>
<evidence type="ECO:0000313" key="12">
    <source>
        <dbReference type="Proteomes" id="UP000838763"/>
    </source>
</evidence>
<evidence type="ECO:0000256" key="4">
    <source>
        <dbReference type="ARBA" id="ARBA00013127"/>
    </source>
</evidence>
<comment type="cofactor">
    <cofactor evidence="1">
        <name>Fe cation</name>
        <dbReference type="ChEBI" id="CHEBI:24875"/>
    </cofactor>
</comment>
<reference evidence="11" key="1">
    <citation type="submission" date="2022-11" db="EMBL/GenBank/DDBJ databases">
        <authorList>
            <person name="Scott C."/>
            <person name="Bruce N."/>
        </authorList>
    </citation>
    <scope>NUCLEOTIDE SEQUENCE</scope>
</reference>
<organism evidence="11 12">
    <name type="scientific">Parascedosporium putredinis</name>
    <dbReference type="NCBI Taxonomy" id="1442378"/>
    <lineage>
        <taxon>Eukaryota</taxon>
        <taxon>Fungi</taxon>
        <taxon>Dikarya</taxon>
        <taxon>Ascomycota</taxon>
        <taxon>Pezizomycotina</taxon>
        <taxon>Sordariomycetes</taxon>
        <taxon>Hypocreomycetidae</taxon>
        <taxon>Microascales</taxon>
        <taxon>Microascaceae</taxon>
        <taxon>Parascedosporium</taxon>
    </lineage>
</organism>
<dbReference type="EC" id="1.13.11.5" evidence="4"/>
<dbReference type="Proteomes" id="UP000838763">
    <property type="component" value="Unassembled WGS sequence"/>
</dbReference>
<comment type="similarity">
    <text evidence="3">Belongs to the homogentisate dioxygenase family.</text>
</comment>
<comment type="caution">
    <text evidence="11">The sequence shown here is derived from an EMBL/GenBank/DDBJ whole genome shotgun (WGS) entry which is preliminary data.</text>
</comment>
<evidence type="ECO:0000256" key="2">
    <source>
        <dbReference type="ARBA" id="ARBA00004704"/>
    </source>
</evidence>
<evidence type="ECO:0000256" key="3">
    <source>
        <dbReference type="ARBA" id="ARBA00007757"/>
    </source>
</evidence>
<evidence type="ECO:0000259" key="9">
    <source>
        <dbReference type="Pfam" id="PF04209"/>
    </source>
</evidence>
<dbReference type="AlphaFoldDB" id="A0A9P1MA32"/>
<dbReference type="InterPro" id="IPR005708">
    <property type="entry name" value="Homogentis_dOase"/>
</dbReference>
<evidence type="ECO:0000256" key="5">
    <source>
        <dbReference type="ARBA" id="ARBA00022723"/>
    </source>
</evidence>
<dbReference type="PANTHER" id="PTHR11056">
    <property type="entry name" value="HOMOGENTISATE 1,2-DIOXYGENASE"/>
    <property type="match status" value="1"/>
</dbReference>
<dbReference type="PANTHER" id="PTHR11056:SF0">
    <property type="entry name" value="HOMOGENTISATE 1,2-DIOXYGENASE"/>
    <property type="match status" value="1"/>
</dbReference>
<protein>
    <recommendedName>
        <fullName evidence="4">homogentisate 1,2-dioxygenase</fullName>
        <ecNumber evidence="4">1.13.11.5</ecNumber>
    </recommendedName>
</protein>
<dbReference type="Gene3D" id="2.60.120.10">
    <property type="entry name" value="Jelly Rolls"/>
    <property type="match status" value="1"/>
</dbReference>
<evidence type="ECO:0000256" key="8">
    <source>
        <dbReference type="ARBA" id="ARBA00023004"/>
    </source>
</evidence>
<dbReference type="GO" id="GO:0006570">
    <property type="term" value="P:tyrosine metabolic process"/>
    <property type="evidence" value="ECO:0007669"/>
    <property type="project" value="InterPro"/>
</dbReference>
<dbReference type="Pfam" id="PF04209">
    <property type="entry name" value="HgmA_C"/>
    <property type="match status" value="1"/>
</dbReference>
<keyword evidence="7" id="KW-0560">Oxidoreductase</keyword>
<gene>
    <name evidence="11" type="ORF">PPNO1_LOCUS3700</name>
</gene>
<keyword evidence="12" id="KW-1185">Reference proteome</keyword>
<dbReference type="GO" id="GO:0006559">
    <property type="term" value="P:L-phenylalanine catabolic process"/>
    <property type="evidence" value="ECO:0007669"/>
    <property type="project" value="InterPro"/>
</dbReference>
<dbReference type="GO" id="GO:0004411">
    <property type="term" value="F:homogentisate 1,2-dioxygenase activity"/>
    <property type="evidence" value="ECO:0007669"/>
    <property type="project" value="UniProtKB-EC"/>
</dbReference>
<dbReference type="OrthoDB" id="1689029at2759"/>
<keyword evidence="8" id="KW-0408">Iron</keyword>
<evidence type="ECO:0000256" key="7">
    <source>
        <dbReference type="ARBA" id="ARBA00023002"/>
    </source>
</evidence>
<accession>A0A9P1MA32</accession>
<comment type="pathway">
    <text evidence="2">Amino-acid degradation; L-phenylalanine degradation; acetoacetate and fumarate from L-phenylalanine: step 4/6.</text>
</comment>
<dbReference type="Pfam" id="PF20510">
    <property type="entry name" value="HgmA_N"/>
    <property type="match status" value="1"/>
</dbReference>
<dbReference type="InterPro" id="IPR046452">
    <property type="entry name" value="HgmA_N"/>
</dbReference>
<name>A0A9P1MA32_9PEZI</name>
<evidence type="ECO:0000313" key="11">
    <source>
        <dbReference type="EMBL" id="CAI4213962.1"/>
    </source>
</evidence>
<dbReference type="SUPFAM" id="SSF51182">
    <property type="entry name" value="RmlC-like cupins"/>
    <property type="match status" value="1"/>
</dbReference>
<evidence type="ECO:0000256" key="1">
    <source>
        <dbReference type="ARBA" id="ARBA00001962"/>
    </source>
</evidence>
<dbReference type="GO" id="GO:0046872">
    <property type="term" value="F:metal ion binding"/>
    <property type="evidence" value="ECO:0007669"/>
    <property type="project" value="UniProtKB-KW"/>
</dbReference>
<dbReference type="InterPro" id="IPR014710">
    <property type="entry name" value="RmlC-like_jellyroll"/>
</dbReference>